<dbReference type="Pfam" id="PF00324">
    <property type="entry name" value="AA_permease"/>
    <property type="match status" value="1"/>
</dbReference>
<comment type="caution">
    <text evidence="9">The sequence shown here is derived from an EMBL/GenBank/DDBJ whole genome shotgun (WGS) entry which is preliminary data.</text>
</comment>
<evidence type="ECO:0000313" key="9">
    <source>
        <dbReference type="EMBL" id="HCT15090.1"/>
    </source>
</evidence>
<dbReference type="PANTHER" id="PTHR43495">
    <property type="entry name" value="GABA PERMEASE"/>
    <property type="match status" value="1"/>
</dbReference>
<dbReference type="EMBL" id="DQID01000257">
    <property type="protein sequence ID" value="HCT15090.1"/>
    <property type="molecule type" value="Genomic_DNA"/>
</dbReference>
<feature type="non-terminal residue" evidence="9">
    <location>
        <position position="80"/>
    </location>
</feature>
<keyword evidence="4" id="KW-0029">Amino-acid transport</keyword>
<accession>A0A3D4T2Y1</accession>
<dbReference type="PANTHER" id="PTHR43495:SF5">
    <property type="entry name" value="GAMMA-AMINOBUTYRIC ACID PERMEASE"/>
    <property type="match status" value="1"/>
</dbReference>
<comment type="subcellular location">
    <subcellularLocation>
        <location evidence="1">Membrane</location>
        <topology evidence="1">Multi-pass membrane protein</topology>
    </subcellularLocation>
</comment>
<keyword evidence="3 7" id="KW-0812">Transmembrane</keyword>
<evidence type="ECO:0000259" key="8">
    <source>
        <dbReference type="Pfam" id="PF00324"/>
    </source>
</evidence>
<evidence type="ECO:0000256" key="7">
    <source>
        <dbReference type="SAM" id="Phobius"/>
    </source>
</evidence>
<protein>
    <submittedName>
        <fullName evidence="9">GABA permease</fullName>
    </submittedName>
</protein>
<reference evidence="9 10" key="1">
    <citation type="journal article" date="2018" name="Nat. Biotechnol.">
        <title>A standardized bacterial taxonomy based on genome phylogeny substantially revises the tree of life.</title>
        <authorList>
            <person name="Parks D.H."/>
            <person name="Chuvochina M."/>
            <person name="Waite D.W."/>
            <person name="Rinke C."/>
            <person name="Skarshewski A."/>
            <person name="Chaumeil P.A."/>
            <person name="Hugenholtz P."/>
        </authorList>
    </citation>
    <scope>NUCLEOTIDE SEQUENCE [LARGE SCALE GENOMIC DNA]</scope>
    <source>
        <strain evidence="9">UBA11247</strain>
    </source>
</reference>
<name>A0A3D4T2Y1_9CORY</name>
<dbReference type="GO" id="GO:0016020">
    <property type="term" value="C:membrane"/>
    <property type="evidence" value="ECO:0007669"/>
    <property type="project" value="UniProtKB-SubCell"/>
</dbReference>
<dbReference type="Gene3D" id="1.20.1740.10">
    <property type="entry name" value="Amino acid/polyamine transporter I"/>
    <property type="match status" value="1"/>
</dbReference>
<keyword evidence="5 7" id="KW-1133">Transmembrane helix</keyword>
<evidence type="ECO:0000256" key="1">
    <source>
        <dbReference type="ARBA" id="ARBA00004141"/>
    </source>
</evidence>
<feature type="domain" description="Amino acid permease/ SLC12A" evidence="8">
    <location>
        <begin position="1"/>
        <end position="80"/>
    </location>
</feature>
<evidence type="ECO:0000256" key="4">
    <source>
        <dbReference type="ARBA" id="ARBA00022970"/>
    </source>
</evidence>
<dbReference type="GO" id="GO:0055085">
    <property type="term" value="P:transmembrane transport"/>
    <property type="evidence" value="ECO:0007669"/>
    <property type="project" value="InterPro"/>
</dbReference>
<proteinExistence type="predicted"/>
<keyword evidence="2" id="KW-0813">Transport</keyword>
<evidence type="ECO:0000256" key="2">
    <source>
        <dbReference type="ARBA" id="ARBA00022448"/>
    </source>
</evidence>
<sequence length="80" mass="8450">MIALGGIIGSSLFIGSGNIIRDVGPAAILSYLLGGLLVFLAMKMLGEMAASRPAVGSFMEYSRINLGDGAAYTVGWLYWY</sequence>
<evidence type="ECO:0000256" key="3">
    <source>
        <dbReference type="ARBA" id="ARBA00022692"/>
    </source>
</evidence>
<keyword evidence="6 7" id="KW-0472">Membrane</keyword>
<dbReference type="GO" id="GO:0006865">
    <property type="term" value="P:amino acid transport"/>
    <property type="evidence" value="ECO:0007669"/>
    <property type="project" value="UniProtKB-KW"/>
</dbReference>
<organism evidence="9 10">
    <name type="scientific">Corynebacterium nuruki</name>
    <dbReference type="NCBI Taxonomy" id="1032851"/>
    <lineage>
        <taxon>Bacteria</taxon>
        <taxon>Bacillati</taxon>
        <taxon>Actinomycetota</taxon>
        <taxon>Actinomycetes</taxon>
        <taxon>Mycobacteriales</taxon>
        <taxon>Corynebacteriaceae</taxon>
        <taxon>Corynebacterium</taxon>
    </lineage>
</organism>
<dbReference type="Proteomes" id="UP000261739">
    <property type="component" value="Unassembled WGS sequence"/>
</dbReference>
<evidence type="ECO:0000313" key="10">
    <source>
        <dbReference type="Proteomes" id="UP000261739"/>
    </source>
</evidence>
<dbReference type="AlphaFoldDB" id="A0A3D4T2Y1"/>
<evidence type="ECO:0000256" key="5">
    <source>
        <dbReference type="ARBA" id="ARBA00022989"/>
    </source>
</evidence>
<feature type="transmembrane region" description="Helical" evidence="7">
    <location>
        <begin position="23"/>
        <end position="42"/>
    </location>
</feature>
<evidence type="ECO:0000256" key="6">
    <source>
        <dbReference type="ARBA" id="ARBA00023136"/>
    </source>
</evidence>
<dbReference type="InterPro" id="IPR004841">
    <property type="entry name" value="AA-permease/SLC12A_dom"/>
</dbReference>
<gene>
    <name evidence="9" type="ORF">DIW82_10010</name>
</gene>